<dbReference type="InterPro" id="IPR007138">
    <property type="entry name" value="ABM_dom"/>
</dbReference>
<feature type="domain" description="ABM" evidence="1">
    <location>
        <begin position="7"/>
        <end position="61"/>
    </location>
</feature>
<accession>A0A086SV45</accession>
<evidence type="ECO:0000259" key="1">
    <source>
        <dbReference type="Pfam" id="PF03992"/>
    </source>
</evidence>
<reference evidence="3" key="1">
    <citation type="journal article" date="2014" name="Genome Announc.">
        <title>Genome sequence and annotation of Acremonium chrysogenum, producer of the beta-lactam antibiotic cephalosporin C.</title>
        <authorList>
            <person name="Terfehr D."/>
            <person name="Dahlmann T.A."/>
            <person name="Specht T."/>
            <person name="Zadra I."/>
            <person name="Kuernsteiner H."/>
            <person name="Kueck U."/>
        </authorList>
    </citation>
    <scope>NUCLEOTIDE SEQUENCE [LARGE SCALE GENOMIC DNA]</scope>
    <source>
        <strain evidence="3">ATCC 11550 / CBS 779.69 / DSM 880 / IAM 14645 / JCM 23072 / IMI 49137</strain>
    </source>
</reference>
<sequence length="111" mass="12804">MSSNPGISVHLTFTVDPSNVDKFFEHFRPVYEAVIAEPECAFFEVYQAPDNAGEIHAVENWSMTVEELMEKQITKPYYKPFAEAAEPLLLKPREVKVLNRVGKSYFYVKEQ</sequence>
<gene>
    <name evidence="2" type="ORF">ACRE_083150</name>
</gene>
<keyword evidence="3" id="KW-1185">Reference proteome</keyword>
<protein>
    <recommendedName>
        <fullName evidence="1">ABM domain-containing protein</fullName>
    </recommendedName>
</protein>
<proteinExistence type="predicted"/>
<organism evidence="2 3">
    <name type="scientific">Hapsidospora chrysogenum (strain ATCC 11550 / CBS 779.69 / DSM 880 / IAM 14645 / JCM 23072 / IMI 49137)</name>
    <name type="common">Acremonium chrysogenum</name>
    <dbReference type="NCBI Taxonomy" id="857340"/>
    <lineage>
        <taxon>Eukaryota</taxon>
        <taxon>Fungi</taxon>
        <taxon>Dikarya</taxon>
        <taxon>Ascomycota</taxon>
        <taxon>Pezizomycotina</taxon>
        <taxon>Sordariomycetes</taxon>
        <taxon>Hypocreomycetidae</taxon>
        <taxon>Hypocreales</taxon>
        <taxon>Bionectriaceae</taxon>
        <taxon>Hapsidospora</taxon>
    </lineage>
</organism>
<evidence type="ECO:0000313" key="3">
    <source>
        <dbReference type="Proteomes" id="UP000029964"/>
    </source>
</evidence>
<name>A0A086SV45_HAPC1</name>
<comment type="caution">
    <text evidence="2">The sequence shown here is derived from an EMBL/GenBank/DDBJ whole genome shotgun (WGS) entry which is preliminary data.</text>
</comment>
<evidence type="ECO:0000313" key="2">
    <source>
        <dbReference type="EMBL" id="KFH40977.1"/>
    </source>
</evidence>
<dbReference type="Gene3D" id="3.30.70.100">
    <property type="match status" value="1"/>
</dbReference>
<dbReference type="InterPro" id="IPR011008">
    <property type="entry name" value="Dimeric_a/b-barrel"/>
</dbReference>
<dbReference type="OrthoDB" id="4126315at2759"/>
<dbReference type="SUPFAM" id="SSF54909">
    <property type="entry name" value="Dimeric alpha+beta barrel"/>
    <property type="match status" value="1"/>
</dbReference>
<dbReference type="Proteomes" id="UP000029964">
    <property type="component" value="Unassembled WGS sequence"/>
</dbReference>
<dbReference type="EMBL" id="JPKY01000153">
    <property type="protein sequence ID" value="KFH40977.1"/>
    <property type="molecule type" value="Genomic_DNA"/>
</dbReference>
<dbReference type="Pfam" id="PF03992">
    <property type="entry name" value="ABM"/>
    <property type="match status" value="1"/>
</dbReference>
<dbReference type="HOGENOM" id="CLU_147503_1_0_1"/>
<dbReference type="AlphaFoldDB" id="A0A086SV45"/>